<dbReference type="Proteomes" id="UP001157091">
    <property type="component" value="Unassembled WGS sequence"/>
</dbReference>
<name>A0ABQ6HZJ7_9MICO</name>
<proteinExistence type="predicted"/>
<comment type="caution">
    <text evidence="1">The sequence shown here is derived from an EMBL/GenBank/DDBJ whole genome shotgun (WGS) entry which is preliminary data.</text>
</comment>
<reference evidence="2" key="1">
    <citation type="journal article" date="2019" name="Int. J. Syst. Evol. Microbiol.">
        <title>The Global Catalogue of Microorganisms (GCM) 10K type strain sequencing project: providing services to taxonomists for standard genome sequencing and annotation.</title>
        <authorList>
            <consortium name="The Broad Institute Genomics Platform"/>
            <consortium name="The Broad Institute Genome Sequencing Center for Infectious Disease"/>
            <person name="Wu L."/>
            <person name="Ma J."/>
        </authorList>
    </citation>
    <scope>NUCLEOTIDE SEQUENCE [LARGE SCALE GENOMIC DNA]</scope>
    <source>
        <strain evidence="2">NBRC 106348</strain>
    </source>
</reference>
<evidence type="ECO:0000313" key="1">
    <source>
        <dbReference type="EMBL" id="GMA23431.1"/>
    </source>
</evidence>
<dbReference type="PANTHER" id="PTHR47756:SF2">
    <property type="entry name" value="BLL6612 PROTEIN"/>
    <property type="match status" value="1"/>
</dbReference>
<dbReference type="PANTHER" id="PTHR47756">
    <property type="entry name" value="BLL6612 PROTEIN-RELATED"/>
    <property type="match status" value="1"/>
</dbReference>
<keyword evidence="2" id="KW-1185">Reference proteome</keyword>
<dbReference type="EMBL" id="BSUK01000001">
    <property type="protein sequence ID" value="GMA23431.1"/>
    <property type="molecule type" value="Genomic_DNA"/>
</dbReference>
<accession>A0ABQ6HZJ7</accession>
<evidence type="ECO:0000313" key="2">
    <source>
        <dbReference type="Proteomes" id="UP001157091"/>
    </source>
</evidence>
<gene>
    <name evidence="1" type="ORF">GCM10025864_11900</name>
</gene>
<sequence>MHDEAATADETDWAEIDELYGMLERVAPGPVVTMNHAVAVAEVAGPAAGLAMVEPLRTDRVLRRHHRLHAVRAHLLERLGETVEARAEYEIAAELTTSVVEQRYLNERAAALPTGPAGD</sequence>
<protein>
    <submittedName>
        <fullName evidence="1">Uncharacterized protein</fullName>
    </submittedName>
</protein>
<organism evidence="1 2">
    <name type="scientific">Luteimicrobium album</name>
    <dbReference type="NCBI Taxonomy" id="1054550"/>
    <lineage>
        <taxon>Bacteria</taxon>
        <taxon>Bacillati</taxon>
        <taxon>Actinomycetota</taxon>
        <taxon>Actinomycetes</taxon>
        <taxon>Micrococcales</taxon>
        <taxon>Luteimicrobium</taxon>
    </lineage>
</organism>